<organism evidence="4 5">
    <name type="scientific">Winmispira thermophila (strain ATCC 49972 / DSM 6192 / RI 19.B1)</name>
    <name type="common">Spirochaeta thermophila</name>
    <dbReference type="NCBI Taxonomy" id="665571"/>
    <lineage>
        <taxon>Bacteria</taxon>
        <taxon>Pseudomonadati</taxon>
        <taxon>Spirochaetota</taxon>
        <taxon>Spirochaetia</taxon>
        <taxon>Winmispirales</taxon>
        <taxon>Winmispiraceae</taxon>
        <taxon>Winmispira</taxon>
    </lineage>
</organism>
<dbReference type="PANTHER" id="PTHR43669:SF3">
    <property type="entry name" value="ALCOHOL DEHYDROGENASE, PUTATIVE (AFU_ORTHOLOGUE AFUA_3G03445)-RELATED"/>
    <property type="match status" value="1"/>
</dbReference>
<reference evidence="4 5" key="2">
    <citation type="journal article" date="2010" name="J. Bacteriol.">
        <title>Genome sequence of the polysaccharide-degrading, thermophilic anaerobe Spirochaeta thermophila DSM 6192.</title>
        <authorList>
            <person name="Angelov A."/>
            <person name="Liebl S."/>
            <person name="Ballschmiter M."/>
            <person name="Bomeke M."/>
            <person name="Lehmann R."/>
            <person name="Liesegang H."/>
            <person name="Daniel R."/>
            <person name="Liebl W."/>
        </authorList>
    </citation>
    <scope>NUCLEOTIDE SEQUENCE [LARGE SCALE GENOMIC DNA]</scope>
    <source>
        <strain evidence="5">ATCC 49972 / DSM 6192 / RI 19.B1</strain>
    </source>
</reference>
<reference key="1">
    <citation type="submission" date="2009-08" db="EMBL/GenBank/DDBJ databases">
        <title>The genome sequence of Spirochaeta thermophila DSM6192.</title>
        <authorList>
            <person name="Angelov A."/>
            <person name="Mientus M."/>
            <person name="Wittenberg S."/>
            <person name="Lehmann R."/>
            <person name="Liesegang H."/>
            <person name="Daniel R."/>
            <person name="Liebl W."/>
        </authorList>
    </citation>
    <scope>NUCLEOTIDE SEQUENCE</scope>
    <source>
        <strain>DSM 6192</strain>
    </source>
</reference>
<gene>
    <name evidence="4" type="ordered locus">STHERM_c08270</name>
</gene>
<evidence type="ECO:0000313" key="5">
    <source>
        <dbReference type="Proteomes" id="UP000001296"/>
    </source>
</evidence>
<dbReference type="Proteomes" id="UP000001296">
    <property type="component" value="Chromosome"/>
</dbReference>
<keyword evidence="2" id="KW-0560">Oxidoreductase</keyword>
<dbReference type="Pfam" id="PF00106">
    <property type="entry name" value="adh_short"/>
    <property type="match status" value="1"/>
</dbReference>
<dbReference type="InterPro" id="IPR036291">
    <property type="entry name" value="NAD(P)-bd_dom_sf"/>
</dbReference>
<dbReference type="InterPro" id="IPR020904">
    <property type="entry name" value="Sc_DH/Rdtase_CS"/>
</dbReference>
<feature type="region of interest" description="Disordered" evidence="3">
    <location>
        <begin position="89"/>
        <end position="110"/>
    </location>
</feature>
<evidence type="ECO:0008006" key="6">
    <source>
        <dbReference type="Google" id="ProtNLM"/>
    </source>
</evidence>
<dbReference type="HOGENOM" id="CLU_010194_7_0_12"/>
<dbReference type="eggNOG" id="COG1028">
    <property type="taxonomic scope" value="Bacteria"/>
</dbReference>
<comment type="similarity">
    <text evidence="1">Belongs to the short-chain dehydrogenases/reductases (SDR) family.</text>
</comment>
<dbReference type="Gene3D" id="3.40.50.720">
    <property type="entry name" value="NAD(P)-binding Rossmann-like Domain"/>
    <property type="match status" value="1"/>
</dbReference>
<accession>E0RRY9</accession>
<dbReference type="RefSeq" id="WP_013313617.1">
    <property type="nucleotide sequence ID" value="NC_014484.1"/>
</dbReference>
<protein>
    <recommendedName>
        <fullName evidence="6">Sorbitol-6-phosphate 2-dehydrogenase</fullName>
    </recommendedName>
</protein>
<evidence type="ECO:0000313" key="4">
    <source>
        <dbReference type="EMBL" id="ADN01776.1"/>
    </source>
</evidence>
<sequence>MSLSESMRRVLPYIRGMLIGSTGRPVRLVPVVDPPGVPFEIDLSEMGEIEEERLLRSLSALIEGRRDELAGSLSLFVRLPEEERCFRVERRGGGPGRGEPGSPYEGLSTEGREDVVRGRVAVVTGGAQGFGEQIVRGLCASGAYVCIADLNGEGAERLADEINAEAGEPVAWAVQVNVADEGSVEGLFARIVEEAGGLDLCVSNAGVLRAGSVLSQSSGDFRFVTEVNYVAFFLVTKHAARIMRAQHLLAPRWYTDIVQINSKSGLAGSNKNGAYAGSKFGGIGLVQSFALELVEYHIKVNAICPGNFFDGPLWSDPEKGLFVQYLRAGKVPGARTVDDVRRYYESKIPMGRGCTGPDVMRALYYIVEQEYETGQALPVAGGQVMLR</sequence>
<dbReference type="PaxDb" id="665571-STHERM_c08270"/>
<dbReference type="KEGG" id="sta:STHERM_c08270"/>
<evidence type="ECO:0000256" key="2">
    <source>
        <dbReference type="ARBA" id="ARBA00023002"/>
    </source>
</evidence>
<evidence type="ECO:0000256" key="1">
    <source>
        <dbReference type="ARBA" id="ARBA00006484"/>
    </source>
</evidence>
<dbReference type="PANTHER" id="PTHR43669">
    <property type="entry name" value="5-KETO-D-GLUCONATE 5-REDUCTASE"/>
    <property type="match status" value="1"/>
</dbReference>
<proteinExistence type="inferred from homology"/>
<evidence type="ECO:0000256" key="3">
    <source>
        <dbReference type="SAM" id="MobiDB-lite"/>
    </source>
</evidence>
<dbReference type="AlphaFoldDB" id="E0RRY9"/>
<dbReference type="SUPFAM" id="SSF51735">
    <property type="entry name" value="NAD(P)-binding Rossmann-fold domains"/>
    <property type="match status" value="1"/>
</dbReference>
<dbReference type="EMBL" id="CP001698">
    <property type="protein sequence ID" value="ADN01776.1"/>
    <property type="molecule type" value="Genomic_DNA"/>
</dbReference>
<dbReference type="InterPro" id="IPR002347">
    <property type="entry name" value="SDR_fam"/>
</dbReference>
<name>E0RRY9_WINT6</name>
<dbReference type="PROSITE" id="PS00061">
    <property type="entry name" value="ADH_SHORT"/>
    <property type="match status" value="1"/>
</dbReference>
<dbReference type="PRINTS" id="PR00081">
    <property type="entry name" value="GDHRDH"/>
</dbReference>
<dbReference type="GO" id="GO:0016491">
    <property type="term" value="F:oxidoreductase activity"/>
    <property type="evidence" value="ECO:0007669"/>
    <property type="project" value="UniProtKB-KW"/>
</dbReference>